<accession>A0A5C5XVP8</accession>
<dbReference type="Gene3D" id="1.10.1330.10">
    <property type="entry name" value="Dockerin domain"/>
    <property type="match status" value="1"/>
</dbReference>
<reference evidence="1 2" key="1">
    <citation type="submission" date="2019-02" db="EMBL/GenBank/DDBJ databases">
        <title>Deep-cultivation of Planctomycetes and their phenomic and genomic characterization uncovers novel biology.</title>
        <authorList>
            <person name="Wiegand S."/>
            <person name="Jogler M."/>
            <person name="Boedeker C."/>
            <person name="Pinto D."/>
            <person name="Vollmers J."/>
            <person name="Rivas-Marin E."/>
            <person name="Kohn T."/>
            <person name="Peeters S.H."/>
            <person name="Heuer A."/>
            <person name="Rast P."/>
            <person name="Oberbeckmann S."/>
            <person name="Bunk B."/>
            <person name="Jeske O."/>
            <person name="Meyerdierks A."/>
            <person name="Storesund J.E."/>
            <person name="Kallscheuer N."/>
            <person name="Luecker S."/>
            <person name="Lage O.M."/>
            <person name="Pohl T."/>
            <person name="Merkel B.J."/>
            <person name="Hornburger P."/>
            <person name="Mueller R.-W."/>
            <person name="Bruemmer F."/>
            <person name="Labrenz M."/>
            <person name="Spormann A.M."/>
            <person name="Op Den Camp H."/>
            <person name="Overmann J."/>
            <person name="Amann R."/>
            <person name="Jetten M.S.M."/>
            <person name="Mascher T."/>
            <person name="Medema M.H."/>
            <person name="Devos D.P."/>
            <person name="Kaster A.-K."/>
            <person name="Ovreas L."/>
            <person name="Rohde M."/>
            <person name="Galperin M.Y."/>
            <person name="Jogler C."/>
        </authorList>
    </citation>
    <scope>NUCLEOTIDE SEQUENCE [LARGE SCALE GENOMIC DNA]</scope>
    <source>
        <strain evidence="1 2">CA85</strain>
    </source>
</reference>
<dbReference type="GO" id="GO:0004553">
    <property type="term" value="F:hydrolase activity, hydrolyzing O-glycosyl compounds"/>
    <property type="evidence" value="ECO:0007669"/>
    <property type="project" value="InterPro"/>
</dbReference>
<dbReference type="GO" id="GO:0000272">
    <property type="term" value="P:polysaccharide catabolic process"/>
    <property type="evidence" value="ECO:0007669"/>
    <property type="project" value="InterPro"/>
</dbReference>
<keyword evidence="2" id="KW-1185">Reference proteome</keyword>
<dbReference type="Pfam" id="PF00404">
    <property type="entry name" value="Dockerin_1"/>
    <property type="match status" value="2"/>
</dbReference>
<sequence>MTRGRRVGLGVERLSDRVLLAADGWSSEVLRPTDDSVSLESAEYLRSLSEQFSVWKAIQSPERGASGHAISMEYSGFNASLDLRSLGGHWSSAEILGGESSLGSTLRLLTIEGDAKNERIYYRSPEGVSGTDEVSIVARATDGRLLVASIHVSVNDKVLGDLSTDSRELNGEITTVIDFSAISEPDTPDSFSLAVAYDPAVVRLVEVTIGDAYETLSEHREVPSVPGAELAAIELNGSSVYGQGDGKIGELQWERIAEGDPAIRLEPSISWRLQSDAGEITPQVVATAARFKRSADVDGNGEITALDALQVINSLAESSSSTTSGLKVVADLSGHHLANDVNSDGKVTALDALMIINILGQDTTAHRATFPVLPSGSVDRLFANQGDPDDEQRLDRLF</sequence>
<evidence type="ECO:0000313" key="2">
    <source>
        <dbReference type="Proteomes" id="UP000318053"/>
    </source>
</evidence>
<dbReference type="InterPro" id="IPR036439">
    <property type="entry name" value="Dockerin_dom_sf"/>
</dbReference>
<name>A0A5C5XVP8_9BACT</name>
<gene>
    <name evidence="1" type="ORF">CA85_22560</name>
</gene>
<dbReference type="InterPro" id="IPR002105">
    <property type="entry name" value="Dockerin_1_rpt"/>
</dbReference>
<dbReference type="OrthoDB" id="264813at2"/>
<comment type="caution">
    <text evidence="1">The sequence shown here is derived from an EMBL/GenBank/DDBJ whole genome shotgun (WGS) entry which is preliminary data.</text>
</comment>
<organism evidence="1 2">
    <name type="scientific">Allorhodopirellula solitaria</name>
    <dbReference type="NCBI Taxonomy" id="2527987"/>
    <lineage>
        <taxon>Bacteria</taxon>
        <taxon>Pseudomonadati</taxon>
        <taxon>Planctomycetota</taxon>
        <taxon>Planctomycetia</taxon>
        <taxon>Pirellulales</taxon>
        <taxon>Pirellulaceae</taxon>
        <taxon>Allorhodopirellula</taxon>
    </lineage>
</organism>
<dbReference type="CDD" id="cd14256">
    <property type="entry name" value="Dockerin_I"/>
    <property type="match status" value="1"/>
</dbReference>
<dbReference type="Proteomes" id="UP000318053">
    <property type="component" value="Unassembled WGS sequence"/>
</dbReference>
<protein>
    <submittedName>
        <fullName evidence="1">Dockerin type I repeat protein</fullName>
    </submittedName>
</protein>
<proteinExistence type="predicted"/>
<dbReference type="AlphaFoldDB" id="A0A5C5XVP8"/>
<dbReference type="EMBL" id="SJPK01000004">
    <property type="protein sequence ID" value="TWT67406.1"/>
    <property type="molecule type" value="Genomic_DNA"/>
</dbReference>
<evidence type="ECO:0000313" key="1">
    <source>
        <dbReference type="EMBL" id="TWT67406.1"/>
    </source>
</evidence>